<dbReference type="EMBL" id="JAODUO010000443">
    <property type="protein sequence ID" value="KAK2180427.1"/>
    <property type="molecule type" value="Genomic_DNA"/>
</dbReference>
<keyword evidence="3" id="KW-1185">Reference proteome</keyword>
<feature type="compositionally biased region" description="Low complexity" evidence="1">
    <location>
        <begin position="89"/>
        <end position="99"/>
    </location>
</feature>
<feature type="region of interest" description="Disordered" evidence="1">
    <location>
        <begin position="1"/>
        <end position="37"/>
    </location>
</feature>
<evidence type="ECO:0000256" key="1">
    <source>
        <dbReference type="SAM" id="MobiDB-lite"/>
    </source>
</evidence>
<protein>
    <submittedName>
        <fullName evidence="2">Uncharacterized protein</fullName>
    </submittedName>
</protein>
<gene>
    <name evidence="2" type="ORF">NP493_443g03007</name>
</gene>
<reference evidence="2" key="1">
    <citation type="journal article" date="2023" name="Mol. Biol. Evol.">
        <title>Third-Generation Sequencing Reveals the Adaptive Role of the Epigenome in Three Deep-Sea Polychaetes.</title>
        <authorList>
            <person name="Perez M."/>
            <person name="Aroh O."/>
            <person name="Sun Y."/>
            <person name="Lan Y."/>
            <person name="Juniper S.K."/>
            <person name="Young C.R."/>
            <person name="Angers B."/>
            <person name="Qian P.Y."/>
        </authorList>
    </citation>
    <scope>NUCLEOTIDE SEQUENCE</scope>
    <source>
        <strain evidence="2">R07B-5</strain>
    </source>
</reference>
<comment type="caution">
    <text evidence="2">The sequence shown here is derived from an EMBL/GenBank/DDBJ whole genome shotgun (WGS) entry which is preliminary data.</text>
</comment>
<name>A0AAD9NRT1_RIDPI</name>
<evidence type="ECO:0000313" key="3">
    <source>
        <dbReference type="Proteomes" id="UP001209878"/>
    </source>
</evidence>
<feature type="compositionally biased region" description="Polar residues" evidence="1">
    <location>
        <begin position="1"/>
        <end position="10"/>
    </location>
</feature>
<accession>A0AAD9NRT1</accession>
<proteinExistence type="predicted"/>
<organism evidence="2 3">
    <name type="scientific">Ridgeia piscesae</name>
    <name type="common">Tubeworm</name>
    <dbReference type="NCBI Taxonomy" id="27915"/>
    <lineage>
        <taxon>Eukaryota</taxon>
        <taxon>Metazoa</taxon>
        <taxon>Spiralia</taxon>
        <taxon>Lophotrochozoa</taxon>
        <taxon>Annelida</taxon>
        <taxon>Polychaeta</taxon>
        <taxon>Sedentaria</taxon>
        <taxon>Canalipalpata</taxon>
        <taxon>Sabellida</taxon>
        <taxon>Siboglinidae</taxon>
        <taxon>Ridgeia</taxon>
    </lineage>
</organism>
<feature type="region of interest" description="Disordered" evidence="1">
    <location>
        <begin position="64"/>
        <end position="123"/>
    </location>
</feature>
<evidence type="ECO:0000313" key="2">
    <source>
        <dbReference type="EMBL" id="KAK2180427.1"/>
    </source>
</evidence>
<sequence length="123" mass="13582">MPVASTSQKDPQMPISHLHHLLPKPQQDGHHSIYPTTHLSPTVVRTSPVAHYPLQDMEQYVAAHPGGHLAGGGSPLETSAQYFNPHSPPILNLSPNLSPREAQRNSPSYDLRETTRRRSIQGM</sequence>
<dbReference type="AlphaFoldDB" id="A0AAD9NRT1"/>
<dbReference type="Proteomes" id="UP001209878">
    <property type="component" value="Unassembled WGS sequence"/>
</dbReference>